<evidence type="ECO:0000313" key="2">
    <source>
        <dbReference type="Proteomes" id="UP000614714"/>
    </source>
</evidence>
<name>A0ABS0YI11_9BACT</name>
<dbReference type="GO" id="GO:0008168">
    <property type="term" value="F:methyltransferase activity"/>
    <property type="evidence" value="ECO:0007669"/>
    <property type="project" value="UniProtKB-KW"/>
</dbReference>
<dbReference type="InterPro" id="IPR029063">
    <property type="entry name" value="SAM-dependent_MTases_sf"/>
</dbReference>
<keyword evidence="1" id="KW-0808">Transferase</keyword>
<dbReference type="Proteomes" id="UP000614714">
    <property type="component" value="Unassembled WGS sequence"/>
</dbReference>
<dbReference type="RefSeq" id="WP_199390026.1">
    <property type="nucleotide sequence ID" value="NZ_JAEMHL010000008.1"/>
</dbReference>
<keyword evidence="2" id="KW-1185">Reference proteome</keyword>
<reference evidence="1 2" key="1">
    <citation type="submission" date="2020-12" db="EMBL/GenBank/DDBJ databases">
        <title>Geomonas sp. Red421, isolated from paddy soil.</title>
        <authorList>
            <person name="Xu Z."/>
            <person name="Zhang Z."/>
            <person name="Masuda Y."/>
            <person name="Itoh H."/>
            <person name="Senoo K."/>
        </authorList>
    </citation>
    <scope>NUCLEOTIDE SEQUENCE [LARGE SCALE GENOMIC DNA]</scope>
    <source>
        <strain evidence="1 2">Red421</strain>
    </source>
</reference>
<dbReference type="Gene3D" id="3.40.50.150">
    <property type="entry name" value="Vaccinia Virus protein VP39"/>
    <property type="match status" value="1"/>
</dbReference>
<accession>A0ABS0YI11</accession>
<evidence type="ECO:0000313" key="1">
    <source>
        <dbReference type="EMBL" id="MBJ6751549.1"/>
    </source>
</evidence>
<organism evidence="1 2">
    <name type="scientific">Geomonas anaerohicana</name>
    <dbReference type="NCBI Taxonomy" id="2798583"/>
    <lineage>
        <taxon>Bacteria</taxon>
        <taxon>Pseudomonadati</taxon>
        <taxon>Thermodesulfobacteriota</taxon>
        <taxon>Desulfuromonadia</taxon>
        <taxon>Geobacterales</taxon>
        <taxon>Geobacteraceae</taxon>
        <taxon>Geomonas</taxon>
    </lineage>
</organism>
<dbReference type="EMBL" id="JAEMHL010000008">
    <property type="protein sequence ID" value="MBJ6751549.1"/>
    <property type="molecule type" value="Genomic_DNA"/>
</dbReference>
<gene>
    <name evidence="1" type="ORF">JFN91_15140</name>
</gene>
<protein>
    <submittedName>
        <fullName evidence="1">Class I SAM-dependent methyltransferase</fullName>
    </submittedName>
</protein>
<comment type="caution">
    <text evidence="1">The sequence shown here is derived from an EMBL/GenBank/DDBJ whole genome shotgun (WGS) entry which is preliminary data.</text>
</comment>
<keyword evidence="1" id="KW-0489">Methyltransferase</keyword>
<dbReference type="GO" id="GO:0032259">
    <property type="term" value="P:methylation"/>
    <property type="evidence" value="ECO:0007669"/>
    <property type="project" value="UniProtKB-KW"/>
</dbReference>
<sequence length="221" mass="25302">MKFEVIKERLEGLLFMTPDEGKKVYDFIINNELTECLELGFAYGVSSCYVAAALDEMGKGHLTSVDMEKAKSWQKPSIEETTARVGLDAYVTPVREKTSYTWFLKQEIERNTVNGVCVPKYDFCYIDGCKNWTVDGLAFFCVDKLLKPGGWILFDDYKWTYGATGREQTDGIIHAQLSDEERDNPHVEAIFRLLVQQHPDYADFKVEGNWAWAHKSPKATK</sequence>
<dbReference type="Pfam" id="PF13578">
    <property type="entry name" value="Methyltransf_24"/>
    <property type="match status" value="1"/>
</dbReference>
<dbReference type="SUPFAM" id="SSF53335">
    <property type="entry name" value="S-adenosyl-L-methionine-dependent methyltransferases"/>
    <property type="match status" value="1"/>
</dbReference>
<proteinExistence type="predicted"/>